<accession>A0ABV0LW75</accession>
<sequence>MRLVLTTALVLASGAAFASSITTISGANPSGASIVEKRCTDCPVPKPRANESTYKVPELANGIQKTEIIDINGEKKLVRTEAWFGGSPVIYISKLPDWMATDSAIAELHPRTDGSTETGIATLDGIDLDATTSAVATDGTIEPVQASAVSVAAAFNELELRLRPSE</sequence>
<evidence type="ECO:0000313" key="2">
    <source>
        <dbReference type="EMBL" id="MEQ1403491.1"/>
    </source>
</evidence>
<feature type="chain" id="PRO_5046946640" evidence="1">
    <location>
        <begin position="19"/>
        <end position="166"/>
    </location>
</feature>
<name>A0ABV0LW75_9HYPH</name>
<dbReference type="EMBL" id="JBEAAL010000001">
    <property type="protein sequence ID" value="MEQ1403491.1"/>
    <property type="molecule type" value="Genomic_DNA"/>
</dbReference>
<reference evidence="2 3" key="1">
    <citation type="submission" date="2024-05" db="EMBL/GenBank/DDBJ databases">
        <title>Neorhizobium sp. Rsf11, a plant growth promoting and heavy metal resistant PAH-degrader.</title>
        <authorList>
            <person name="Golubev S.N."/>
            <person name="Muratova A.Y."/>
            <person name="Markelova M.I."/>
        </authorList>
    </citation>
    <scope>NUCLEOTIDE SEQUENCE [LARGE SCALE GENOMIC DNA]</scope>
    <source>
        <strain evidence="2 3">Rsf11</strain>
    </source>
</reference>
<dbReference type="InterPro" id="IPR049748">
    <property type="entry name" value="HPE1-like_N_CxxC"/>
</dbReference>
<feature type="signal peptide" evidence="1">
    <location>
        <begin position="1"/>
        <end position="18"/>
    </location>
</feature>
<keyword evidence="3" id="KW-1185">Reference proteome</keyword>
<keyword evidence="1" id="KW-0732">Signal</keyword>
<protein>
    <submittedName>
        <fullName evidence="2">Plant virulence effector HPE1-like domain-containing protein</fullName>
    </submittedName>
</protein>
<dbReference type="Proteomes" id="UP001496627">
    <property type="component" value="Unassembled WGS sequence"/>
</dbReference>
<comment type="caution">
    <text evidence="2">The sequence shown here is derived from an EMBL/GenBank/DDBJ whole genome shotgun (WGS) entry which is preliminary data.</text>
</comment>
<proteinExistence type="predicted"/>
<evidence type="ECO:0000256" key="1">
    <source>
        <dbReference type="SAM" id="SignalP"/>
    </source>
</evidence>
<dbReference type="RefSeq" id="WP_348861953.1">
    <property type="nucleotide sequence ID" value="NZ_JBEAAL010000001.1"/>
</dbReference>
<gene>
    <name evidence="2" type="ORF">ABK249_00975</name>
</gene>
<organism evidence="2 3">
    <name type="scientific">Neorhizobium phenanthreniclasticum</name>
    <dbReference type="NCBI Taxonomy" id="3157917"/>
    <lineage>
        <taxon>Bacteria</taxon>
        <taxon>Pseudomonadati</taxon>
        <taxon>Pseudomonadota</taxon>
        <taxon>Alphaproteobacteria</taxon>
        <taxon>Hyphomicrobiales</taxon>
        <taxon>Rhizobiaceae</taxon>
        <taxon>Rhizobium/Agrobacterium group</taxon>
        <taxon>Neorhizobium</taxon>
    </lineage>
</organism>
<evidence type="ECO:0000313" key="3">
    <source>
        <dbReference type="Proteomes" id="UP001496627"/>
    </source>
</evidence>
<dbReference type="NCBIfam" id="NF041110">
    <property type="entry name" value="HPE1_fam_CxxC"/>
    <property type="match status" value="1"/>
</dbReference>